<reference evidence="1 2" key="1">
    <citation type="journal article" date="2019" name="PLoS Biol.">
        <title>Sex chromosomes control vertical transmission of feminizing Wolbachia symbionts in an isopod.</title>
        <authorList>
            <person name="Becking T."/>
            <person name="Chebbi M.A."/>
            <person name="Giraud I."/>
            <person name="Moumen B."/>
            <person name="Laverre T."/>
            <person name="Caubet Y."/>
            <person name="Peccoud J."/>
            <person name="Gilbert C."/>
            <person name="Cordaux R."/>
        </authorList>
    </citation>
    <scope>NUCLEOTIDE SEQUENCE [LARGE SCALE GENOMIC DNA]</scope>
    <source>
        <strain evidence="1">ANa2</strain>
        <tissue evidence="1">Whole body excluding digestive tract and cuticle</tissue>
    </source>
</reference>
<sequence>ISPNDLTFCVVINTYENSFQLLYGHINRESVAVVDCPYPVKDLEANNRFQWVNCIDWIAKSNFIIGCLRSGYIFISSRFGRLLKIEWSCSSLSDSIAGYFINIFPEFNISKRNITKENDESESDATTKTSSSAKPKFSFLATPSSTRIAICSGFGICLFTLPENILRQVTCSLFFIVTYYSNEGALSVLLENTHRSNHSLENSLKNHEYDFIHFSNWRLATSEHHNQILEDQDQNLTVCSLWYPRNIIYEKCKITPAQTELESQKEDVCLWLKGAWSFLVSKNFTKSKRKFLIEATISETIKLFQSLLMTSSNDGEEHQASLLQCLRIFHQILQFDSYGIKDKRENVCRCILKFVNCCTCLIKYYQ</sequence>
<proteinExistence type="predicted"/>
<evidence type="ECO:0000313" key="2">
    <source>
        <dbReference type="Proteomes" id="UP000326759"/>
    </source>
</evidence>
<accession>A0A5N5TLB3</accession>
<dbReference type="EMBL" id="SEYY01000574">
    <property type="protein sequence ID" value="KAB7506963.1"/>
    <property type="molecule type" value="Genomic_DNA"/>
</dbReference>
<organism evidence="1 2">
    <name type="scientific">Armadillidium nasatum</name>
    <dbReference type="NCBI Taxonomy" id="96803"/>
    <lineage>
        <taxon>Eukaryota</taxon>
        <taxon>Metazoa</taxon>
        <taxon>Ecdysozoa</taxon>
        <taxon>Arthropoda</taxon>
        <taxon>Crustacea</taxon>
        <taxon>Multicrustacea</taxon>
        <taxon>Malacostraca</taxon>
        <taxon>Eumalacostraca</taxon>
        <taxon>Peracarida</taxon>
        <taxon>Isopoda</taxon>
        <taxon>Oniscidea</taxon>
        <taxon>Crinocheta</taxon>
        <taxon>Armadillidiidae</taxon>
        <taxon>Armadillidium</taxon>
    </lineage>
</organism>
<gene>
    <name evidence="1" type="ORF">Anas_01442</name>
</gene>
<dbReference type="AlphaFoldDB" id="A0A5N5TLB3"/>
<dbReference type="Proteomes" id="UP000326759">
    <property type="component" value="Unassembled WGS sequence"/>
</dbReference>
<evidence type="ECO:0000313" key="1">
    <source>
        <dbReference type="EMBL" id="KAB7506963.1"/>
    </source>
</evidence>
<comment type="caution">
    <text evidence="1">The sequence shown here is derived from an EMBL/GenBank/DDBJ whole genome shotgun (WGS) entry which is preliminary data.</text>
</comment>
<dbReference type="OrthoDB" id="6358187at2759"/>
<name>A0A5N5TLB3_9CRUS</name>
<protein>
    <submittedName>
        <fullName evidence="1">Uncharacterized protein</fullName>
    </submittedName>
</protein>
<feature type="non-terminal residue" evidence="1">
    <location>
        <position position="1"/>
    </location>
</feature>
<keyword evidence="2" id="KW-1185">Reference proteome</keyword>